<dbReference type="EMBL" id="LBSJ01000020">
    <property type="protein sequence ID" value="KKQ15222.1"/>
    <property type="molecule type" value="Genomic_DNA"/>
</dbReference>
<evidence type="ECO:0000256" key="1">
    <source>
        <dbReference type="SAM" id="MobiDB-lite"/>
    </source>
</evidence>
<sequence>MSQIDLERLPEMSTTSMIERFNASSFILSRVGKYLPTATLSFILAMTVNTAIARADDSTVSSSGLDTRPACLPFIGKDAHGNDINLGTPEQLGIECDSSDPYSEQDPGITAPPDLPTARVA</sequence>
<comment type="caution">
    <text evidence="2">The sequence shown here is derived from an EMBL/GenBank/DDBJ whole genome shotgun (WGS) entry which is preliminary data.</text>
</comment>
<reference evidence="2 3" key="1">
    <citation type="journal article" date="2015" name="Nature">
        <title>rRNA introns, odd ribosomes, and small enigmatic genomes across a large radiation of phyla.</title>
        <authorList>
            <person name="Brown C.T."/>
            <person name="Hug L.A."/>
            <person name="Thomas B.C."/>
            <person name="Sharon I."/>
            <person name="Castelle C.J."/>
            <person name="Singh A."/>
            <person name="Wilkins M.J."/>
            <person name="Williams K.H."/>
            <person name="Banfield J.F."/>
        </authorList>
    </citation>
    <scope>NUCLEOTIDE SEQUENCE [LARGE SCALE GENOMIC DNA]</scope>
</reference>
<dbReference type="AlphaFoldDB" id="A0A0G0FBE5"/>
<gene>
    <name evidence="2" type="ORF">US28_C0020G0002</name>
</gene>
<organism evidence="2 3">
    <name type="scientific">Candidatus Daviesbacteria bacterium GW2011_GWA1_36_8</name>
    <dbReference type="NCBI Taxonomy" id="1618417"/>
    <lineage>
        <taxon>Bacteria</taxon>
        <taxon>Candidatus Daviesiibacteriota</taxon>
    </lineage>
</organism>
<dbReference type="Proteomes" id="UP000034448">
    <property type="component" value="Unassembled WGS sequence"/>
</dbReference>
<proteinExistence type="predicted"/>
<accession>A0A0G0FBE5</accession>
<evidence type="ECO:0000313" key="3">
    <source>
        <dbReference type="Proteomes" id="UP000034448"/>
    </source>
</evidence>
<evidence type="ECO:0000313" key="2">
    <source>
        <dbReference type="EMBL" id="KKQ15222.1"/>
    </source>
</evidence>
<protein>
    <submittedName>
        <fullName evidence="2">Uncharacterized protein</fullName>
    </submittedName>
</protein>
<feature type="region of interest" description="Disordered" evidence="1">
    <location>
        <begin position="82"/>
        <end position="121"/>
    </location>
</feature>
<name>A0A0G0FBE5_9BACT</name>